<evidence type="ECO:0000313" key="4">
    <source>
        <dbReference type="Proteomes" id="UP000620124"/>
    </source>
</evidence>
<keyword evidence="1" id="KW-1133">Transmembrane helix</keyword>
<accession>A0A8H7CVS3</accession>
<dbReference type="EMBL" id="JACAZI010000010">
    <property type="protein sequence ID" value="KAF7349992.1"/>
    <property type="molecule type" value="Genomic_DNA"/>
</dbReference>
<sequence>MAEPFIKAITGSVQGLAACCDTAIAVALIFYLRSKRERGVISTKKIVDTLILYALGRGILTSITQIIFLVLNVGFTVQTWWQPFHQLVGKLYVNSIFASLNARKALWENGTTEISTTINYVTTSDSTVWSDALRIRLYETLTATQSHFNREFLLHKRTRTGPFDVGVHDRHYQLDVDIVRAVDSVTVLRLIESLWQATVSPLEPQGSSVASRFGESL</sequence>
<organism evidence="3 4">
    <name type="scientific">Mycena venus</name>
    <dbReference type="NCBI Taxonomy" id="2733690"/>
    <lineage>
        <taxon>Eukaryota</taxon>
        <taxon>Fungi</taxon>
        <taxon>Dikarya</taxon>
        <taxon>Basidiomycota</taxon>
        <taxon>Agaricomycotina</taxon>
        <taxon>Agaricomycetes</taxon>
        <taxon>Agaricomycetidae</taxon>
        <taxon>Agaricales</taxon>
        <taxon>Marasmiineae</taxon>
        <taxon>Mycenaceae</taxon>
        <taxon>Mycena</taxon>
    </lineage>
</organism>
<gene>
    <name evidence="3" type="ORF">MVEN_01300500</name>
</gene>
<dbReference type="Proteomes" id="UP000620124">
    <property type="component" value="Unassembled WGS sequence"/>
</dbReference>
<dbReference type="InterPro" id="IPR045339">
    <property type="entry name" value="DUF6534"/>
</dbReference>
<comment type="caution">
    <text evidence="3">The sequence shown here is derived from an EMBL/GenBank/DDBJ whole genome shotgun (WGS) entry which is preliminary data.</text>
</comment>
<proteinExistence type="predicted"/>
<dbReference type="Pfam" id="PF20152">
    <property type="entry name" value="DUF6534"/>
    <property type="match status" value="1"/>
</dbReference>
<dbReference type="OrthoDB" id="3270417at2759"/>
<keyword evidence="1" id="KW-0812">Transmembrane</keyword>
<feature type="domain" description="DUF6534" evidence="2">
    <location>
        <begin position="17"/>
        <end position="104"/>
    </location>
</feature>
<name>A0A8H7CVS3_9AGAR</name>
<evidence type="ECO:0000256" key="1">
    <source>
        <dbReference type="SAM" id="Phobius"/>
    </source>
</evidence>
<evidence type="ECO:0000259" key="2">
    <source>
        <dbReference type="Pfam" id="PF20152"/>
    </source>
</evidence>
<keyword evidence="4" id="KW-1185">Reference proteome</keyword>
<evidence type="ECO:0000313" key="3">
    <source>
        <dbReference type="EMBL" id="KAF7349992.1"/>
    </source>
</evidence>
<keyword evidence="1" id="KW-0472">Membrane</keyword>
<dbReference type="AlphaFoldDB" id="A0A8H7CVS3"/>
<dbReference type="PROSITE" id="PS51257">
    <property type="entry name" value="PROKAR_LIPOPROTEIN"/>
    <property type="match status" value="1"/>
</dbReference>
<feature type="transmembrane region" description="Helical" evidence="1">
    <location>
        <begin position="52"/>
        <end position="75"/>
    </location>
</feature>
<reference evidence="3" key="1">
    <citation type="submission" date="2020-05" db="EMBL/GenBank/DDBJ databases">
        <title>Mycena genomes resolve the evolution of fungal bioluminescence.</title>
        <authorList>
            <person name="Tsai I.J."/>
        </authorList>
    </citation>
    <scope>NUCLEOTIDE SEQUENCE</scope>
    <source>
        <strain evidence="3">CCC161011</strain>
    </source>
</reference>
<feature type="transmembrane region" description="Helical" evidence="1">
    <location>
        <begin position="12"/>
        <end position="32"/>
    </location>
</feature>
<protein>
    <recommendedName>
        <fullName evidence="2">DUF6534 domain-containing protein</fullName>
    </recommendedName>
</protein>